<dbReference type="AlphaFoldDB" id="A0A0D7BKB1"/>
<keyword evidence="3" id="KW-1185">Reference proteome</keyword>
<feature type="compositionally biased region" description="Low complexity" evidence="1">
    <location>
        <begin position="44"/>
        <end position="57"/>
    </location>
</feature>
<dbReference type="OrthoDB" id="3845at2759"/>
<name>A0A0D7BKB1_9AGAR</name>
<feature type="region of interest" description="Disordered" evidence="1">
    <location>
        <begin position="1"/>
        <end position="62"/>
    </location>
</feature>
<feature type="compositionally biased region" description="Low complexity" evidence="1">
    <location>
        <begin position="17"/>
        <end position="29"/>
    </location>
</feature>
<protein>
    <submittedName>
        <fullName evidence="2">Uncharacterized protein</fullName>
    </submittedName>
</protein>
<dbReference type="EMBL" id="KN880461">
    <property type="protein sequence ID" value="KIY70907.1"/>
    <property type="molecule type" value="Genomic_DNA"/>
</dbReference>
<organism evidence="2 3">
    <name type="scientific">Cylindrobasidium torrendii FP15055 ss-10</name>
    <dbReference type="NCBI Taxonomy" id="1314674"/>
    <lineage>
        <taxon>Eukaryota</taxon>
        <taxon>Fungi</taxon>
        <taxon>Dikarya</taxon>
        <taxon>Basidiomycota</taxon>
        <taxon>Agaricomycotina</taxon>
        <taxon>Agaricomycetes</taxon>
        <taxon>Agaricomycetidae</taxon>
        <taxon>Agaricales</taxon>
        <taxon>Marasmiineae</taxon>
        <taxon>Physalacriaceae</taxon>
        <taxon>Cylindrobasidium</taxon>
    </lineage>
</organism>
<dbReference type="Proteomes" id="UP000054007">
    <property type="component" value="Unassembled WGS sequence"/>
</dbReference>
<feature type="compositionally biased region" description="Basic and acidic residues" evidence="1">
    <location>
        <begin position="30"/>
        <end position="39"/>
    </location>
</feature>
<evidence type="ECO:0000313" key="2">
    <source>
        <dbReference type="EMBL" id="KIY70907.1"/>
    </source>
</evidence>
<accession>A0A0D7BKB1</accession>
<feature type="compositionally biased region" description="Basic residues" evidence="1">
    <location>
        <begin position="1"/>
        <end position="16"/>
    </location>
</feature>
<sequence>MGKSAKLTKRVHKKNKAVAASGSAPSKPSKQQEAEDSKKKAGFKAKAAAAAQSSSRKPGQHVLQGADYVTLMMGSRKKARQEATKLAHEA</sequence>
<evidence type="ECO:0000256" key="1">
    <source>
        <dbReference type="SAM" id="MobiDB-lite"/>
    </source>
</evidence>
<evidence type="ECO:0000313" key="3">
    <source>
        <dbReference type="Proteomes" id="UP000054007"/>
    </source>
</evidence>
<gene>
    <name evidence="2" type="ORF">CYLTODRAFT_487673</name>
</gene>
<reference evidence="2 3" key="1">
    <citation type="journal article" date="2015" name="Fungal Genet. Biol.">
        <title>Evolution of novel wood decay mechanisms in Agaricales revealed by the genome sequences of Fistulina hepatica and Cylindrobasidium torrendii.</title>
        <authorList>
            <person name="Floudas D."/>
            <person name="Held B.W."/>
            <person name="Riley R."/>
            <person name="Nagy L.G."/>
            <person name="Koehler G."/>
            <person name="Ransdell A.S."/>
            <person name="Younus H."/>
            <person name="Chow J."/>
            <person name="Chiniquy J."/>
            <person name="Lipzen A."/>
            <person name="Tritt A."/>
            <person name="Sun H."/>
            <person name="Haridas S."/>
            <person name="LaButti K."/>
            <person name="Ohm R.A."/>
            <person name="Kues U."/>
            <person name="Blanchette R.A."/>
            <person name="Grigoriev I.V."/>
            <person name="Minto R.E."/>
            <person name="Hibbett D.S."/>
        </authorList>
    </citation>
    <scope>NUCLEOTIDE SEQUENCE [LARGE SCALE GENOMIC DNA]</scope>
    <source>
        <strain evidence="2 3">FP15055 ss-10</strain>
    </source>
</reference>
<proteinExistence type="predicted"/>